<keyword evidence="3" id="KW-1185">Reference proteome</keyword>
<evidence type="ECO:0000256" key="1">
    <source>
        <dbReference type="SAM" id="MobiDB-lite"/>
    </source>
</evidence>
<proteinExistence type="predicted"/>
<dbReference type="Proteomes" id="UP001500840">
    <property type="component" value="Unassembled WGS sequence"/>
</dbReference>
<reference evidence="3" key="1">
    <citation type="journal article" date="2019" name="Int. J. Syst. Evol. Microbiol.">
        <title>The Global Catalogue of Microorganisms (GCM) 10K type strain sequencing project: providing services to taxonomists for standard genome sequencing and annotation.</title>
        <authorList>
            <consortium name="The Broad Institute Genomics Platform"/>
            <consortium name="The Broad Institute Genome Sequencing Center for Infectious Disease"/>
            <person name="Wu L."/>
            <person name="Ma J."/>
        </authorList>
    </citation>
    <scope>NUCLEOTIDE SEQUENCE [LARGE SCALE GENOMIC DNA]</scope>
    <source>
        <strain evidence="3">JCM 17759</strain>
    </source>
</reference>
<name>A0ABP8MGZ9_9BACT</name>
<protein>
    <submittedName>
        <fullName evidence="2">Uncharacterized protein</fullName>
    </submittedName>
</protein>
<accession>A0ABP8MGZ9</accession>
<organism evidence="2 3">
    <name type="scientific">Novipirellula rosea</name>
    <dbReference type="NCBI Taxonomy" id="1031540"/>
    <lineage>
        <taxon>Bacteria</taxon>
        <taxon>Pseudomonadati</taxon>
        <taxon>Planctomycetota</taxon>
        <taxon>Planctomycetia</taxon>
        <taxon>Pirellulales</taxon>
        <taxon>Pirellulaceae</taxon>
        <taxon>Novipirellula</taxon>
    </lineage>
</organism>
<sequence>MMVTYVESEDQETEDQGPIVLRDGGACGKQRILVAGQQNARNLSDFLPPISTIASHEIQREGRTVYWRGYRSD</sequence>
<gene>
    <name evidence="2" type="ORF">GCM10023156_13580</name>
</gene>
<dbReference type="EMBL" id="BAABGA010000018">
    <property type="protein sequence ID" value="GAA4449290.1"/>
    <property type="molecule type" value="Genomic_DNA"/>
</dbReference>
<evidence type="ECO:0000313" key="3">
    <source>
        <dbReference type="Proteomes" id="UP001500840"/>
    </source>
</evidence>
<evidence type="ECO:0000313" key="2">
    <source>
        <dbReference type="EMBL" id="GAA4449290.1"/>
    </source>
</evidence>
<feature type="region of interest" description="Disordered" evidence="1">
    <location>
        <begin position="1"/>
        <end position="21"/>
    </location>
</feature>
<comment type="caution">
    <text evidence="2">The sequence shown here is derived from an EMBL/GenBank/DDBJ whole genome shotgun (WGS) entry which is preliminary data.</text>
</comment>